<proteinExistence type="predicted"/>
<accession>A0AAX2SSF2</accession>
<gene>
    <name evidence="1" type="ORF">E5F87_07355</name>
</gene>
<evidence type="ECO:0000313" key="2">
    <source>
        <dbReference type="Proteomes" id="UP000297521"/>
    </source>
</evidence>
<organism evidence="1 2">
    <name type="scientific">Limosilactobacillus reuteri</name>
    <name type="common">Lactobacillus reuteri</name>
    <dbReference type="NCBI Taxonomy" id="1598"/>
    <lineage>
        <taxon>Bacteria</taxon>
        <taxon>Bacillati</taxon>
        <taxon>Bacillota</taxon>
        <taxon>Bacilli</taxon>
        <taxon>Lactobacillales</taxon>
        <taxon>Lactobacillaceae</taxon>
        <taxon>Limosilactobacillus</taxon>
    </lineage>
</organism>
<comment type="caution">
    <text evidence="1">The sequence shown here is derived from an EMBL/GenBank/DDBJ whole genome shotgun (WGS) entry which is preliminary data.</text>
</comment>
<reference evidence="1" key="2">
    <citation type="submission" date="2019-04" db="EMBL/GenBank/DDBJ databases">
        <authorList>
            <person name="Bisanz J.E."/>
            <person name="Chagwedera N.D."/>
            <person name="Chawla A."/>
            <person name="Turnbaugh P.J."/>
        </authorList>
    </citation>
    <scope>NUCLEOTIDE SEQUENCE</scope>
    <source>
        <strain evidence="1">I8-5</strain>
    </source>
</reference>
<dbReference type="AlphaFoldDB" id="A0AAX2SSF2"/>
<protein>
    <submittedName>
        <fullName evidence="1">Uncharacterized protein</fullName>
    </submittedName>
</protein>
<dbReference type="EMBL" id="SRKR01000012">
    <property type="protein sequence ID" value="TGB10650.1"/>
    <property type="molecule type" value="Genomic_DNA"/>
</dbReference>
<reference evidence="1" key="1">
    <citation type="journal article" date="2019" name="Cell Metab.">
        <title>Nutrient sensing in CD11c cells alters the gut microbiome to regulate food intake and body mass.</title>
        <authorList>
            <person name="Chagwedera N.D."/>
            <person name="Ang Q.Y."/>
            <person name="Bisanz J.E."/>
            <person name="Leong Y.A."/>
            <person name="Ganeshan K."/>
            <person name="Cai J."/>
            <person name="Patterson A.D."/>
            <person name="Turnbaugh P.J."/>
            <person name="Chawla A."/>
        </authorList>
    </citation>
    <scope>NUCLEOTIDE SEQUENCE</scope>
    <source>
        <strain evidence="1">I8-5</strain>
    </source>
</reference>
<dbReference type="Proteomes" id="UP000297521">
    <property type="component" value="Unassembled WGS sequence"/>
</dbReference>
<sequence>MYLYNFDNIQCLLRSDLSDKKLVKESGINIKLIQELRQLAKDREKLQTKLTWNLVEKLNNVLLNSYTSAEYDRFIKYCRNLYQDSKKNDFIIRVSRSMEKDHAWNYCSIAKNNLKKGAFDHKEFKIPVVVALYFLDTEYIPHFFNPID</sequence>
<name>A0AAX2SSF2_LIMRT</name>
<dbReference type="GeneID" id="77191717"/>
<evidence type="ECO:0000313" key="1">
    <source>
        <dbReference type="EMBL" id="TGB10650.1"/>
    </source>
</evidence>
<dbReference type="RefSeq" id="WP_122481661.1">
    <property type="nucleotide sequence ID" value="NZ_PUXG01000030.1"/>
</dbReference>